<evidence type="ECO:0000313" key="3">
    <source>
        <dbReference type="Proteomes" id="UP000215459"/>
    </source>
</evidence>
<gene>
    <name evidence="2" type="ORF">CHM34_09710</name>
</gene>
<reference evidence="2 3" key="1">
    <citation type="submission" date="2017-07" db="EMBL/GenBank/DDBJ databases">
        <title>The genome sequence of Paludifilum halophilum highlights mechanisms for microbial adaptation to high salt environemnts.</title>
        <authorList>
            <person name="Belbahri L."/>
        </authorList>
    </citation>
    <scope>NUCLEOTIDE SEQUENCE [LARGE SCALE GENOMIC DNA]</scope>
    <source>
        <strain evidence="2 3">DSM 102817</strain>
    </source>
</reference>
<comment type="caution">
    <text evidence="2">The sequence shown here is derived from an EMBL/GenBank/DDBJ whole genome shotgun (WGS) entry which is preliminary data.</text>
</comment>
<evidence type="ECO:0000313" key="2">
    <source>
        <dbReference type="EMBL" id="OYD07737.1"/>
    </source>
</evidence>
<dbReference type="InterPro" id="IPR037883">
    <property type="entry name" value="Knr4/Smi1-like_sf"/>
</dbReference>
<dbReference type="RefSeq" id="WP_094264407.1">
    <property type="nucleotide sequence ID" value="NZ_NOWF01000005.1"/>
</dbReference>
<dbReference type="Pfam" id="PF09346">
    <property type="entry name" value="SMI1_KNR4"/>
    <property type="match status" value="1"/>
</dbReference>
<proteinExistence type="predicted"/>
<dbReference type="SMART" id="SM00860">
    <property type="entry name" value="SMI1_KNR4"/>
    <property type="match status" value="1"/>
</dbReference>
<protein>
    <recommendedName>
        <fullName evidence="1">Knr4/Smi1-like domain-containing protein</fullName>
    </recommendedName>
</protein>
<name>A0A235B785_9BACL</name>
<keyword evidence="3" id="KW-1185">Reference proteome</keyword>
<dbReference type="Proteomes" id="UP000215459">
    <property type="component" value="Unassembled WGS sequence"/>
</dbReference>
<accession>A0A235B785</accession>
<feature type="domain" description="Knr4/Smi1-like" evidence="1">
    <location>
        <begin position="12"/>
        <end position="138"/>
    </location>
</feature>
<dbReference type="AlphaFoldDB" id="A0A235B785"/>
<dbReference type="InterPro" id="IPR018958">
    <property type="entry name" value="Knr4/Smi1-like_dom"/>
</dbReference>
<dbReference type="OrthoDB" id="8657476at2"/>
<dbReference type="Gene3D" id="3.40.1580.10">
    <property type="entry name" value="SMI1/KNR4-like"/>
    <property type="match status" value="1"/>
</dbReference>
<sequence length="140" mass="16655">MTNVQWEDYEDPVDESVIQGVEEIFGYCFPLDYIQFVKKYHGGYPEPNRFEYGERYKASIDRLLTFDTDEYESVQRLGGDFVEQYFDGKVIPFAIDAAGNLICFDYHHDKKCPIVVFWYHEENQLSFVCNSFTEFLEKLY</sequence>
<evidence type="ECO:0000259" key="1">
    <source>
        <dbReference type="SMART" id="SM00860"/>
    </source>
</evidence>
<organism evidence="2 3">
    <name type="scientific">Paludifilum halophilum</name>
    <dbReference type="NCBI Taxonomy" id="1642702"/>
    <lineage>
        <taxon>Bacteria</taxon>
        <taxon>Bacillati</taxon>
        <taxon>Bacillota</taxon>
        <taxon>Bacilli</taxon>
        <taxon>Bacillales</taxon>
        <taxon>Thermoactinomycetaceae</taxon>
        <taxon>Paludifilum</taxon>
    </lineage>
</organism>
<dbReference type="SUPFAM" id="SSF160631">
    <property type="entry name" value="SMI1/KNR4-like"/>
    <property type="match status" value="1"/>
</dbReference>
<dbReference type="EMBL" id="NOWF01000005">
    <property type="protein sequence ID" value="OYD07737.1"/>
    <property type="molecule type" value="Genomic_DNA"/>
</dbReference>